<comment type="function">
    <text evidence="1 13">Converts 2,5-diamino-6-(ribosylamino)-4(3h)-pyrimidinone 5'-phosphate into 5-amino-6-(ribosylamino)-2,4(1h,3h)-pyrimidinedione 5'-phosphate.</text>
</comment>
<comment type="pathway">
    <text evidence="2 13">Cofactor biosynthesis; riboflavin biosynthesis; 5-amino-6-(D-ribitylamino)uracil from GTP: step 2/4.</text>
</comment>
<comment type="pathway">
    <text evidence="3 13">Cofactor biosynthesis; riboflavin biosynthesis; 5-amino-6-(D-ribitylamino)uracil from GTP: step 3/4.</text>
</comment>
<feature type="binding site" evidence="16">
    <location>
        <position position="89"/>
    </location>
    <ligand>
        <name>Zn(2+)</name>
        <dbReference type="ChEBI" id="CHEBI:29105"/>
        <note>catalytic</note>
    </ligand>
</feature>
<protein>
    <recommendedName>
        <fullName evidence="13">Riboflavin biosynthesis protein RibD</fullName>
    </recommendedName>
    <domain>
        <recommendedName>
            <fullName evidence="13">Diaminohydroxyphosphoribosylaminopyrimidine deaminase</fullName>
            <shortName evidence="13">DRAP deaminase</shortName>
            <ecNumber evidence="13">3.5.4.26</ecNumber>
        </recommendedName>
        <alternativeName>
            <fullName evidence="13">Riboflavin-specific deaminase</fullName>
        </alternativeName>
    </domain>
    <domain>
        <recommendedName>
            <fullName evidence="13">5-amino-6-(5-phosphoribosylamino)uracil reductase</fullName>
            <ecNumber evidence="13">1.1.1.193</ecNumber>
        </recommendedName>
        <alternativeName>
            <fullName evidence="13">HTP reductase</fullName>
        </alternativeName>
    </domain>
</protein>
<evidence type="ECO:0000256" key="13">
    <source>
        <dbReference type="PIRNR" id="PIRNR006769"/>
    </source>
</evidence>
<keyword evidence="12" id="KW-0511">Multifunctional enzyme</keyword>
<dbReference type="PROSITE" id="PS51747">
    <property type="entry name" value="CYT_DCMP_DEAMINASES_2"/>
    <property type="match status" value="1"/>
</dbReference>
<dbReference type="PANTHER" id="PTHR38011">
    <property type="entry name" value="DIHYDROFOLATE REDUCTASE FAMILY PROTEIN (AFU_ORTHOLOGUE AFUA_8G06820)"/>
    <property type="match status" value="1"/>
</dbReference>
<keyword evidence="9 13" id="KW-0862">Zinc</keyword>
<keyword evidence="7 13" id="KW-0479">Metal-binding</keyword>
<dbReference type="PANTHER" id="PTHR38011:SF7">
    <property type="entry name" value="2,5-DIAMINO-6-RIBOSYLAMINO-4(3H)-PYRIMIDINONE 5'-PHOSPHATE REDUCTASE"/>
    <property type="match status" value="1"/>
</dbReference>
<dbReference type="InterPro" id="IPR016193">
    <property type="entry name" value="Cytidine_deaminase-like"/>
</dbReference>
<feature type="binding site" evidence="15">
    <location>
        <position position="189"/>
    </location>
    <ligand>
        <name>substrate</name>
    </ligand>
</feature>
<keyword evidence="10 13" id="KW-0521">NADP</keyword>
<evidence type="ECO:0000256" key="15">
    <source>
        <dbReference type="PIRSR" id="PIRSR006769-2"/>
    </source>
</evidence>
<dbReference type="GO" id="GO:0050661">
    <property type="term" value="F:NADP binding"/>
    <property type="evidence" value="ECO:0007669"/>
    <property type="project" value="InterPro"/>
</dbReference>
<keyword evidence="6 13" id="KW-0686">Riboflavin biosynthesis</keyword>
<comment type="caution">
    <text evidence="18">The sequence shown here is derived from an EMBL/GenBank/DDBJ whole genome shotgun (WGS) entry which is preliminary data.</text>
</comment>
<keyword evidence="19" id="KW-1185">Reference proteome</keyword>
<comment type="similarity">
    <text evidence="5 13">In the C-terminal section; belongs to the HTP reductase family.</text>
</comment>
<keyword evidence="11 13" id="KW-0560">Oxidoreductase</keyword>
<evidence type="ECO:0000256" key="8">
    <source>
        <dbReference type="ARBA" id="ARBA00022801"/>
    </source>
</evidence>
<comment type="catalytic activity">
    <reaction evidence="13">
        <text>2,5-diamino-6-hydroxy-4-(5-phosphoribosylamino)-pyrimidine + H2O + H(+) = 5-amino-6-(5-phospho-D-ribosylamino)uracil + NH4(+)</text>
        <dbReference type="Rhea" id="RHEA:21868"/>
        <dbReference type="ChEBI" id="CHEBI:15377"/>
        <dbReference type="ChEBI" id="CHEBI:15378"/>
        <dbReference type="ChEBI" id="CHEBI:28938"/>
        <dbReference type="ChEBI" id="CHEBI:58453"/>
        <dbReference type="ChEBI" id="CHEBI:58614"/>
        <dbReference type="EC" id="3.5.4.26"/>
    </reaction>
</comment>
<dbReference type="EC" id="3.5.4.26" evidence="13"/>
<dbReference type="InterPro" id="IPR002125">
    <property type="entry name" value="CMP_dCMP_dom"/>
</dbReference>
<dbReference type="GO" id="GO:0008703">
    <property type="term" value="F:5-amino-6-(5-phosphoribosylamino)uracil reductase activity"/>
    <property type="evidence" value="ECO:0007669"/>
    <property type="project" value="UniProtKB-EC"/>
</dbReference>
<comment type="catalytic activity">
    <reaction evidence="13">
        <text>5-amino-6-(5-phospho-D-ribitylamino)uracil + NADP(+) = 5-amino-6-(5-phospho-D-ribosylamino)uracil + NADPH + H(+)</text>
        <dbReference type="Rhea" id="RHEA:17845"/>
        <dbReference type="ChEBI" id="CHEBI:15378"/>
        <dbReference type="ChEBI" id="CHEBI:57783"/>
        <dbReference type="ChEBI" id="CHEBI:58349"/>
        <dbReference type="ChEBI" id="CHEBI:58421"/>
        <dbReference type="ChEBI" id="CHEBI:58453"/>
        <dbReference type="EC" id="1.1.1.193"/>
    </reaction>
</comment>
<dbReference type="Proteomes" id="UP001178148">
    <property type="component" value="Unassembled WGS sequence"/>
</dbReference>
<feature type="domain" description="CMP/dCMP-type deaminase" evidence="17">
    <location>
        <begin position="6"/>
        <end position="128"/>
    </location>
</feature>
<dbReference type="GO" id="GO:0008835">
    <property type="term" value="F:diaminohydroxyphosphoribosylaminopyrimidine deaminase activity"/>
    <property type="evidence" value="ECO:0007669"/>
    <property type="project" value="UniProtKB-EC"/>
</dbReference>
<evidence type="ECO:0000259" key="17">
    <source>
        <dbReference type="PROSITE" id="PS51747"/>
    </source>
</evidence>
<dbReference type="PROSITE" id="PS00903">
    <property type="entry name" value="CYT_DCMP_DEAMINASES_1"/>
    <property type="match status" value="1"/>
</dbReference>
<feature type="binding site" evidence="15">
    <location>
        <position position="212"/>
    </location>
    <ligand>
        <name>substrate</name>
    </ligand>
</feature>
<dbReference type="FunFam" id="3.40.140.10:FF:000025">
    <property type="entry name" value="Riboflavin biosynthesis protein RibD"/>
    <property type="match status" value="1"/>
</dbReference>
<dbReference type="EC" id="1.1.1.193" evidence="13"/>
<dbReference type="SUPFAM" id="SSF53597">
    <property type="entry name" value="Dihydrofolate reductase-like"/>
    <property type="match status" value="1"/>
</dbReference>
<dbReference type="NCBIfam" id="TIGR00326">
    <property type="entry name" value="eubact_ribD"/>
    <property type="match status" value="1"/>
</dbReference>
<feature type="binding site" evidence="15">
    <location>
        <position position="209"/>
    </location>
    <ligand>
        <name>substrate</name>
    </ligand>
</feature>
<dbReference type="InterPro" id="IPR024072">
    <property type="entry name" value="DHFR-like_dom_sf"/>
</dbReference>
<evidence type="ECO:0000256" key="3">
    <source>
        <dbReference type="ARBA" id="ARBA00004910"/>
    </source>
</evidence>
<proteinExistence type="inferred from homology"/>
<dbReference type="InterPro" id="IPR002734">
    <property type="entry name" value="RibDG_C"/>
</dbReference>
<evidence type="ECO:0000256" key="12">
    <source>
        <dbReference type="ARBA" id="ARBA00023268"/>
    </source>
</evidence>
<dbReference type="AlphaFoldDB" id="A0AA90NMD8"/>
<evidence type="ECO:0000313" key="18">
    <source>
        <dbReference type="EMBL" id="MDP0589217.1"/>
    </source>
</evidence>
<evidence type="ECO:0000256" key="16">
    <source>
        <dbReference type="PIRSR" id="PIRSR006769-3"/>
    </source>
</evidence>
<feature type="binding site" evidence="15">
    <location>
        <position position="236"/>
    </location>
    <ligand>
        <name>NADP(+)</name>
        <dbReference type="ChEBI" id="CHEBI:58349"/>
    </ligand>
</feature>
<evidence type="ECO:0000256" key="7">
    <source>
        <dbReference type="ARBA" id="ARBA00022723"/>
    </source>
</evidence>
<evidence type="ECO:0000256" key="5">
    <source>
        <dbReference type="ARBA" id="ARBA00007417"/>
    </source>
</evidence>
<comment type="similarity">
    <text evidence="4 13">In the N-terminal section; belongs to the cytidine and deoxycytidylate deaminase family.</text>
</comment>
<evidence type="ECO:0000256" key="11">
    <source>
        <dbReference type="ARBA" id="ARBA00023002"/>
    </source>
</evidence>
<sequence length="375" mass="40150">MSIFSADDHRYMAKAIQLAKVGAWTTMPNPKVGCVIVRNGEIVGEGWHEWAGEAHAEIHGLNQAREQAKGATVYVSLEPCSHYGRTPPCAEALIKAGVAKVICSTKDPNPAVAGKGLSMLENAGVAVSCGLLAMEALSLNEGFVKRMKTGRPWVKAKLGMSMDGRTAMASGESRWITCSDARSDVQRLRAASCAIISGVGSIIEDDSSLTVREQELRLPNSKLISKKQPLRVVVDSKLRTPASAKVITSNGRCLIVATERADISNKQTLLASGAEVLIQENNTGQVCLKLLLEELGQRGCNEVLVEAGATLAGAMLQECLLDEIILYMAPVLLGSSAKPLFDLSLATISDKQALVIADIRSVGQDWRITARPIYK</sequence>
<gene>
    <name evidence="18" type="primary">ribD</name>
    <name evidence="18" type="ORF">QS748_08510</name>
</gene>
<feature type="binding site" evidence="15">
    <location>
        <position position="205"/>
    </location>
    <ligand>
        <name>NADP(+)</name>
        <dbReference type="ChEBI" id="CHEBI:58349"/>
    </ligand>
</feature>
<feature type="binding site" evidence="15">
    <location>
        <begin position="308"/>
        <end position="314"/>
    </location>
    <ligand>
        <name>NADP(+)</name>
        <dbReference type="ChEBI" id="CHEBI:58349"/>
    </ligand>
</feature>
<dbReference type="SUPFAM" id="SSF53927">
    <property type="entry name" value="Cytidine deaminase-like"/>
    <property type="match status" value="1"/>
</dbReference>
<dbReference type="PIRSF" id="PIRSF006769">
    <property type="entry name" value="RibD"/>
    <property type="match status" value="1"/>
</dbReference>
<feature type="binding site" evidence="15">
    <location>
        <position position="159"/>
    </location>
    <ligand>
        <name>NADP(+)</name>
        <dbReference type="ChEBI" id="CHEBI:58349"/>
    </ligand>
</feature>
<evidence type="ECO:0000256" key="14">
    <source>
        <dbReference type="PIRSR" id="PIRSR006769-1"/>
    </source>
</evidence>
<organism evidence="18 19">
    <name type="scientific">Candidatus Endonucleibacter bathymodioli</name>
    <dbReference type="NCBI Taxonomy" id="539814"/>
    <lineage>
        <taxon>Bacteria</taxon>
        <taxon>Pseudomonadati</taxon>
        <taxon>Pseudomonadota</taxon>
        <taxon>Gammaproteobacteria</taxon>
        <taxon>Oceanospirillales</taxon>
        <taxon>Endozoicomonadaceae</taxon>
        <taxon>Candidatus Endonucleibacter</taxon>
    </lineage>
</organism>
<keyword evidence="8 13" id="KW-0378">Hydrolase</keyword>
<feature type="binding site" evidence="15">
    <location>
        <position position="173"/>
    </location>
    <ligand>
        <name>substrate</name>
    </ligand>
</feature>
<name>A0AA90NMD8_9GAMM</name>
<reference evidence="18 19" key="1">
    <citation type="journal article" date="2023" name="bioRxiv">
        <title>An intranuclear bacterial parasite of deep-sea mussels expresses apoptosis inhibitors acquired from its host.</title>
        <authorList>
            <person name="Gonzalez Porras M.A."/>
            <person name="Assie A."/>
            <person name="Tietjen M."/>
            <person name="Violette M."/>
            <person name="Kleiner M."/>
            <person name="Gruber-Vodicka H."/>
            <person name="Dubilier N."/>
            <person name="Leisch N."/>
        </authorList>
    </citation>
    <scope>NUCLEOTIDE SEQUENCE [LARGE SCALE GENOMIC DNA]</scope>
    <source>
        <strain evidence="18">IAP13</strain>
    </source>
</reference>
<evidence type="ECO:0000256" key="4">
    <source>
        <dbReference type="ARBA" id="ARBA00005259"/>
    </source>
</evidence>
<evidence type="ECO:0000256" key="2">
    <source>
        <dbReference type="ARBA" id="ARBA00004882"/>
    </source>
</evidence>
<dbReference type="CDD" id="cd01284">
    <property type="entry name" value="Riboflavin_deaminase-reductase"/>
    <property type="match status" value="1"/>
</dbReference>
<dbReference type="EMBL" id="JASXSV010000011">
    <property type="protein sequence ID" value="MDP0589217.1"/>
    <property type="molecule type" value="Genomic_DNA"/>
</dbReference>
<evidence type="ECO:0000256" key="1">
    <source>
        <dbReference type="ARBA" id="ARBA00002151"/>
    </source>
</evidence>
<dbReference type="InterPro" id="IPR050765">
    <property type="entry name" value="Riboflavin_Biosynth_HTPR"/>
</dbReference>
<feature type="binding site" evidence="15">
    <location>
        <position position="175"/>
    </location>
    <ligand>
        <name>NADP(+)</name>
        <dbReference type="ChEBI" id="CHEBI:58349"/>
    </ligand>
</feature>
<dbReference type="Pfam" id="PF00383">
    <property type="entry name" value="dCMP_cyt_deam_1"/>
    <property type="match status" value="1"/>
</dbReference>
<evidence type="ECO:0000256" key="9">
    <source>
        <dbReference type="ARBA" id="ARBA00022833"/>
    </source>
</evidence>
<comment type="cofactor">
    <cofactor evidence="13 16">
        <name>Zn(2+)</name>
        <dbReference type="ChEBI" id="CHEBI:29105"/>
    </cofactor>
    <text evidence="13 16">Binds 1 zinc ion.</text>
</comment>
<dbReference type="InterPro" id="IPR004794">
    <property type="entry name" value="Eubact_RibD"/>
</dbReference>
<feature type="binding site" evidence="16">
    <location>
        <position position="55"/>
    </location>
    <ligand>
        <name>Zn(2+)</name>
        <dbReference type="ChEBI" id="CHEBI:29105"/>
        <note>catalytic</note>
    </ligand>
</feature>
<dbReference type="Gene3D" id="3.40.430.10">
    <property type="entry name" value="Dihydrofolate Reductase, subunit A"/>
    <property type="match status" value="1"/>
</dbReference>
<dbReference type="NCBIfam" id="TIGR00227">
    <property type="entry name" value="ribD_Cterm"/>
    <property type="match status" value="1"/>
</dbReference>
<evidence type="ECO:0000256" key="6">
    <source>
        <dbReference type="ARBA" id="ARBA00022619"/>
    </source>
</evidence>
<feature type="active site" description="Proton donor" evidence="14">
    <location>
        <position position="57"/>
    </location>
</feature>
<dbReference type="Pfam" id="PF01872">
    <property type="entry name" value="RibD_C"/>
    <property type="match status" value="1"/>
</dbReference>
<evidence type="ECO:0000313" key="19">
    <source>
        <dbReference type="Proteomes" id="UP001178148"/>
    </source>
</evidence>
<dbReference type="GO" id="GO:0009231">
    <property type="term" value="P:riboflavin biosynthetic process"/>
    <property type="evidence" value="ECO:0007669"/>
    <property type="project" value="UniProtKB-KW"/>
</dbReference>
<dbReference type="Gene3D" id="3.40.140.10">
    <property type="entry name" value="Cytidine Deaminase, domain 2"/>
    <property type="match status" value="1"/>
</dbReference>
<accession>A0AA90NMD8</accession>
<dbReference type="InterPro" id="IPR016192">
    <property type="entry name" value="APOBEC/CMP_deaminase_Zn-bd"/>
</dbReference>
<dbReference type="InterPro" id="IPR011549">
    <property type="entry name" value="RibD_C"/>
</dbReference>
<dbReference type="GO" id="GO:0008270">
    <property type="term" value="F:zinc ion binding"/>
    <property type="evidence" value="ECO:0007669"/>
    <property type="project" value="InterPro"/>
</dbReference>
<evidence type="ECO:0000256" key="10">
    <source>
        <dbReference type="ARBA" id="ARBA00022857"/>
    </source>
</evidence>
<feature type="binding site" evidence="15">
    <location>
        <position position="306"/>
    </location>
    <ligand>
        <name>substrate</name>
    </ligand>
</feature>
<feature type="binding site" evidence="16">
    <location>
        <position position="80"/>
    </location>
    <ligand>
        <name>Zn(2+)</name>
        <dbReference type="ChEBI" id="CHEBI:29105"/>
        <note>catalytic</note>
    </ligand>
</feature>